<keyword evidence="3" id="KW-1185">Reference proteome</keyword>
<feature type="region of interest" description="Disordered" evidence="1">
    <location>
        <begin position="158"/>
        <end position="203"/>
    </location>
</feature>
<feature type="compositionally biased region" description="Polar residues" evidence="1">
    <location>
        <begin position="266"/>
        <end position="279"/>
    </location>
</feature>
<organism evidence="2 3">
    <name type="scientific">Peronospora destructor</name>
    <dbReference type="NCBI Taxonomy" id="86335"/>
    <lineage>
        <taxon>Eukaryota</taxon>
        <taxon>Sar</taxon>
        <taxon>Stramenopiles</taxon>
        <taxon>Oomycota</taxon>
        <taxon>Peronosporomycetes</taxon>
        <taxon>Peronosporales</taxon>
        <taxon>Peronosporaceae</taxon>
        <taxon>Peronospora</taxon>
    </lineage>
</organism>
<evidence type="ECO:0000313" key="2">
    <source>
        <dbReference type="EMBL" id="CAI5747353.1"/>
    </source>
</evidence>
<feature type="region of interest" description="Disordered" evidence="1">
    <location>
        <begin position="243"/>
        <end position="337"/>
    </location>
</feature>
<evidence type="ECO:0000256" key="1">
    <source>
        <dbReference type="SAM" id="MobiDB-lite"/>
    </source>
</evidence>
<reference evidence="2" key="1">
    <citation type="submission" date="2022-12" db="EMBL/GenBank/DDBJ databases">
        <authorList>
            <person name="Webb A."/>
        </authorList>
    </citation>
    <scope>NUCLEOTIDE SEQUENCE</scope>
    <source>
        <strain evidence="2">Pd1</strain>
    </source>
</reference>
<name>A0AAV0VFR3_9STRA</name>
<feature type="region of interest" description="Disordered" evidence="1">
    <location>
        <begin position="123"/>
        <end position="145"/>
    </location>
</feature>
<dbReference type="AlphaFoldDB" id="A0AAV0VFR3"/>
<feature type="compositionally biased region" description="Polar residues" evidence="1">
    <location>
        <begin position="313"/>
        <end position="322"/>
    </location>
</feature>
<feature type="compositionally biased region" description="Polar residues" evidence="1">
    <location>
        <begin position="129"/>
        <end position="141"/>
    </location>
</feature>
<feature type="region of interest" description="Disordered" evidence="1">
    <location>
        <begin position="354"/>
        <end position="379"/>
    </location>
</feature>
<accession>A0AAV0VFR3</accession>
<gene>
    <name evidence="2" type="ORF">PDE001_LOCUS12264</name>
</gene>
<proteinExistence type="predicted"/>
<comment type="caution">
    <text evidence="2">The sequence shown here is derived from an EMBL/GenBank/DDBJ whole genome shotgun (WGS) entry which is preliminary data.</text>
</comment>
<feature type="compositionally biased region" description="Low complexity" evidence="1">
    <location>
        <begin position="246"/>
        <end position="265"/>
    </location>
</feature>
<feature type="compositionally biased region" description="Basic and acidic residues" evidence="1">
    <location>
        <begin position="158"/>
        <end position="200"/>
    </location>
</feature>
<dbReference type="Proteomes" id="UP001162029">
    <property type="component" value="Unassembled WGS sequence"/>
</dbReference>
<evidence type="ECO:0000313" key="3">
    <source>
        <dbReference type="Proteomes" id="UP001162029"/>
    </source>
</evidence>
<sequence length="410" mass="45821">MPPADDENVQTGASAAAAAMHTVLYEPSQVPVQLKNASAAPEAAFGESGGEEEDEIVDALENLILEAYNNMQIDGECIFLPEKVAEKLHRVAEQVCGRGERSRGSFGSTKLFVWLSIKLMQSEEEQQKESNTNAGQDSNSGDAADRTADVEEMKVLQEISTDRPEPEQGKEQKQVKAQAKEQEKANVRDARGNTSKDDARRQHKVQLLQAKAAELCEEQHKQRIPQVMSAENMLMELPIVPEINESASSGPPSLSPPLSRSHSGSNTPKTRIQTPTQSRRCFLSPPLMSLASPPRPPSAKLDNARKAPVSRTPPMSRTPDQSDGSKRKSKVLTYGTRREAVLRQKEDNMKRELLVRETARKQRENSKRQLEEVHQREIEEKRERVRRIREERLLRRTEKLTGAKGAKKKG</sequence>
<dbReference type="EMBL" id="CANTFM010002689">
    <property type="protein sequence ID" value="CAI5747353.1"/>
    <property type="molecule type" value="Genomic_DNA"/>
</dbReference>
<evidence type="ECO:0008006" key="4">
    <source>
        <dbReference type="Google" id="ProtNLM"/>
    </source>
</evidence>
<protein>
    <recommendedName>
        <fullName evidence="4">Coiled-coil domain-containing protein 86</fullName>
    </recommendedName>
</protein>
<feature type="compositionally biased region" description="Low complexity" evidence="1">
    <location>
        <begin position="283"/>
        <end position="292"/>
    </location>
</feature>